<organism evidence="2 3">
    <name type="scientific">Plesiocystis pacifica SIR-1</name>
    <dbReference type="NCBI Taxonomy" id="391625"/>
    <lineage>
        <taxon>Bacteria</taxon>
        <taxon>Pseudomonadati</taxon>
        <taxon>Myxococcota</taxon>
        <taxon>Polyangia</taxon>
        <taxon>Nannocystales</taxon>
        <taxon>Nannocystaceae</taxon>
        <taxon>Plesiocystis</taxon>
    </lineage>
</organism>
<evidence type="ECO:0000313" key="2">
    <source>
        <dbReference type="EMBL" id="EDM79763.1"/>
    </source>
</evidence>
<protein>
    <submittedName>
        <fullName evidence="2">Uncharacterized protein</fullName>
    </submittedName>
</protein>
<dbReference type="EMBL" id="ABCS01000016">
    <property type="protein sequence ID" value="EDM79763.1"/>
    <property type="molecule type" value="Genomic_DNA"/>
</dbReference>
<dbReference type="AlphaFoldDB" id="A6G2R3"/>
<evidence type="ECO:0000313" key="3">
    <source>
        <dbReference type="Proteomes" id="UP000005801"/>
    </source>
</evidence>
<name>A6G2R3_9BACT</name>
<keyword evidence="1" id="KW-1133">Transmembrane helix</keyword>
<evidence type="ECO:0000256" key="1">
    <source>
        <dbReference type="SAM" id="Phobius"/>
    </source>
</evidence>
<dbReference type="Gene3D" id="2.30.30.40">
    <property type="entry name" value="SH3 Domains"/>
    <property type="match status" value="1"/>
</dbReference>
<dbReference type="SUPFAM" id="SSF48452">
    <property type="entry name" value="TPR-like"/>
    <property type="match status" value="1"/>
</dbReference>
<keyword evidence="1" id="KW-0472">Membrane</keyword>
<gene>
    <name evidence="2" type="ORF">PPSIR1_31728</name>
</gene>
<feature type="transmembrane region" description="Helical" evidence="1">
    <location>
        <begin position="137"/>
        <end position="159"/>
    </location>
</feature>
<reference evidence="2 3" key="1">
    <citation type="submission" date="2007-06" db="EMBL/GenBank/DDBJ databases">
        <authorList>
            <person name="Shimkets L."/>
            <person name="Ferriera S."/>
            <person name="Johnson J."/>
            <person name="Kravitz S."/>
            <person name="Beeson K."/>
            <person name="Sutton G."/>
            <person name="Rogers Y.-H."/>
            <person name="Friedman R."/>
            <person name="Frazier M."/>
            <person name="Venter J.C."/>
        </authorList>
    </citation>
    <scope>NUCLEOTIDE SEQUENCE [LARGE SCALE GENOMIC DNA]</scope>
    <source>
        <strain evidence="2 3">SIR-1</strain>
    </source>
</reference>
<keyword evidence="3" id="KW-1185">Reference proteome</keyword>
<dbReference type="Gene3D" id="1.25.40.10">
    <property type="entry name" value="Tetratricopeptide repeat domain"/>
    <property type="match status" value="1"/>
</dbReference>
<keyword evidence="1" id="KW-0812">Transmembrane</keyword>
<dbReference type="InterPro" id="IPR011990">
    <property type="entry name" value="TPR-like_helical_dom_sf"/>
</dbReference>
<sequence length="287" mass="30880">MALGLVLTLAASHGVARADILDQAYAAGSEAAAAGDWEAAIEHWTEAAEYLPGRSAQLDYDLGTAHAQLGELGPATYYFERALQPEARPSSELAKLARRNLSVVRRQAEVEAEVEGRQVAWREGWWNLVVEILAGQAVAWVALVSAWLVVLGVGGRWWLRRRDGGASTPRARTLGAASIAFAVLAALGGILHGLAYDAVHGTPEAITLEAGTQLRERPGAHLPLAFAVQGGSRVRVLEERSGWVRLRLPSGLEGWTRRESVARLDQPWVRTPVRAEADAETPPAGSR</sequence>
<dbReference type="OrthoDB" id="9776208at2"/>
<accession>A6G2R3</accession>
<dbReference type="STRING" id="391625.PPSIR1_31728"/>
<comment type="caution">
    <text evidence="2">The sequence shown here is derived from an EMBL/GenBank/DDBJ whole genome shotgun (WGS) entry which is preliminary data.</text>
</comment>
<proteinExistence type="predicted"/>
<feature type="transmembrane region" description="Helical" evidence="1">
    <location>
        <begin position="171"/>
        <end position="195"/>
    </location>
</feature>
<dbReference type="eggNOG" id="COG0457">
    <property type="taxonomic scope" value="Bacteria"/>
</dbReference>
<dbReference type="RefSeq" id="WP_006971012.1">
    <property type="nucleotide sequence ID" value="NZ_ABCS01000016.1"/>
</dbReference>
<dbReference type="Proteomes" id="UP000005801">
    <property type="component" value="Unassembled WGS sequence"/>
</dbReference>